<evidence type="ECO:0000256" key="2">
    <source>
        <dbReference type="SAM" id="MobiDB-lite"/>
    </source>
</evidence>
<keyword evidence="1" id="KW-0238">DNA-binding</keyword>
<dbReference type="AlphaFoldDB" id="A0A6A5T1D3"/>
<evidence type="ECO:0000259" key="3">
    <source>
        <dbReference type="PROSITE" id="PS50118"/>
    </source>
</evidence>
<dbReference type="OrthoDB" id="1919336at2759"/>
<dbReference type="GO" id="GO:0005634">
    <property type="term" value="C:nucleus"/>
    <property type="evidence" value="ECO:0007669"/>
    <property type="project" value="UniProtKB-UniRule"/>
</dbReference>
<organism evidence="4 5">
    <name type="scientific">Clathrospora elynae</name>
    <dbReference type="NCBI Taxonomy" id="706981"/>
    <lineage>
        <taxon>Eukaryota</taxon>
        <taxon>Fungi</taxon>
        <taxon>Dikarya</taxon>
        <taxon>Ascomycota</taxon>
        <taxon>Pezizomycotina</taxon>
        <taxon>Dothideomycetes</taxon>
        <taxon>Pleosporomycetidae</taxon>
        <taxon>Pleosporales</taxon>
        <taxon>Diademaceae</taxon>
        <taxon>Clathrospora</taxon>
    </lineage>
</organism>
<accession>A0A6A5T1D3</accession>
<feature type="DNA-binding region" description="HMG box" evidence="1">
    <location>
        <begin position="262"/>
        <end position="323"/>
    </location>
</feature>
<evidence type="ECO:0000256" key="1">
    <source>
        <dbReference type="PROSITE-ProRule" id="PRU00267"/>
    </source>
</evidence>
<sequence>MLARGALCRLAADVPKTPHKLPQLARLVRGTLLGRNATAFPTIRAFSRACTAALHARRSYATTARATKPTATVKKAVKAAAAKKPAPKKKAAPAKKAAPKKTVKKTAAKQPAAKKAAPKKRARKVVSPEDKEKAVIRELRVKALKAPVSNRPYSAFNAYVAEMCGGPANKGTTLAASNKKVIDASSKFRTLAPAELEHYNHIANEKTTARRAELQAWLKSYTPDQIKTANNARALLRRKLAGTLKKKKYPAHTNKLHDDRHVKQSPSAYILFLKDRYASGDFKGIKPTEATKLIGSEWLSLSSSEKKNYQDASLAAKAATAAA</sequence>
<dbReference type="Proteomes" id="UP000800038">
    <property type="component" value="Unassembled WGS sequence"/>
</dbReference>
<keyword evidence="5" id="KW-1185">Reference proteome</keyword>
<gene>
    <name evidence="4" type="ORF">EJ02DRAFT_452379</name>
</gene>
<dbReference type="InterPro" id="IPR009071">
    <property type="entry name" value="HMG_box_dom"/>
</dbReference>
<keyword evidence="1" id="KW-0539">Nucleus</keyword>
<feature type="compositionally biased region" description="Basic residues" evidence="2">
    <location>
        <begin position="85"/>
        <end position="107"/>
    </location>
</feature>
<reference evidence="4" key="1">
    <citation type="journal article" date="2020" name="Stud. Mycol.">
        <title>101 Dothideomycetes genomes: a test case for predicting lifestyles and emergence of pathogens.</title>
        <authorList>
            <person name="Haridas S."/>
            <person name="Albert R."/>
            <person name="Binder M."/>
            <person name="Bloem J."/>
            <person name="Labutti K."/>
            <person name="Salamov A."/>
            <person name="Andreopoulos B."/>
            <person name="Baker S."/>
            <person name="Barry K."/>
            <person name="Bills G."/>
            <person name="Bluhm B."/>
            <person name="Cannon C."/>
            <person name="Castanera R."/>
            <person name="Culley D."/>
            <person name="Daum C."/>
            <person name="Ezra D."/>
            <person name="Gonzalez J."/>
            <person name="Henrissat B."/>
            <person name="Kuo A."/>
            <person name="Liang C."/>
            <person name="Lipzen A."/>
            <person name="Lutzoni F."/>
            <person name="Magnuson J."/>
            <person name="Mondo S."/>
            <person name="Nolan M."/>
            <person name="Ohm R."/>
            <person name="Pangilinan J."/>
            <person name="Park H.-J."/>
            <person name="Ramirez L."/>
            <person name="Alfaro M."/>
            <person name="Sun H."/>
            <person name="Tritt A."/>
            <person name="Yoshinaga Y."/>
            <person name="Zwiers L.-H."/>
            <person name="Turgeon B."/>
            <person name="Goodwin S."/>
            <person name="Spatafora J."/>
            <person name="Crous P."/>
            <person name="Grigoriev I."/>
        </authorList>
    </citation>
    <scope>NUCLEOTIDE SEQUENCE</scope>
    <source>
        <strain evidence="4">CBS 161.51</strain>
    </source>
</reference>
<proteinExistence type="predicted"/>
<name>A0A6A5T1D3_9PLEO</name>
<dbReference type="GO" id="GO:0003677">
    <property type="term" value="F:DNA binding"/>
    <property type="evidence" value="ECO:0007669"/>
    <property type="project" value="UniProtKB-UniRule"/>
</dbReference>
<dbReference type="EMBL" id="ML976016">
    <property type="protein sequence ID" value="KAF1944516.1"/>
    <property type="molecule type" value="Genomic_DNA"/>
</dbReference>
<dbReference type="PROSITE" id="PS50118">
    <property type="entry name" value="HMG_BOX_2"/>
    <property type="match status" value="1"/>
</dbReference>
<evidence type="ECO:0000313" key="4">
    <source>
        <dbReference type="EMBL" id="KAF1944516.1"/>
    </source>
</evidence>
<dbReference type="SUPFAM" id="SSF47095">
    <property type="entry name" value="HMG-box"/>
    <property type="match status" value="2"/>
</dbReference>
<dbReference type="Gene3D" id="1.10.30.10">
    <property type="entry name" value="High mobility group box domain"/>
    <property type="match status" value="2"/>
</dbReference>
<dbReference type="InterPro" id="IPR036910">
    <property type="entry name" value="HMG_box_dom_sf"/>
</dbReference>
<dbReference type="Pfam" id="PF09011">
    <property type="entry name" value="HMG_box_2"/>
    <property type="match status" value="1"/>
</dbReference>
<evidence type="ECO:0000313" key="5">
    <source>
        <dbReference type="Proteomes" id="UP000800038"/>
    </source>
</evidence>
<feature type="region of interest" description="Disordered" evidence="2">
    <location>
        <begin position="79"/>
        <end position="129"/>
    </location>
</feature>
<protein>
    <recommendedName>
        <fullName evidence="3">HMG box domain-containing protein</fullName>
    </recommendedName>
</protein>
<feature type="domain" description="HMG box" evidence="3">
    <location>
        <begin position="262"/>
        <end position="323"/>
    </location>
</feature>